<dbReference type="OrthoDB" id="4066778at2759"/>
<accession>A0A0A8L7J9</accession>
<evidence type="ECO:0000313" key="2">
    <source>
        <dbReference type="Proteomes" id="UP000031516"/>
    </source>
</evidence>
<organism evidence="1 2">
    <name type="scientific">Kluyveromyces dobzhanskii CBS 2104</name>
    <dbReference type="NCBI Taxonomy" id="1427455"/>
    <lineage>
        <taxon>Eukaryota</taxon>
        <taxon>Fungi</taxon>
        <taxon>Dikarya</taxon>
        <taxon>Ascomycota</taxon>
        <taxon>Saccharomycotina</taxon>
        <taxon>Saccharomycetes</taxon>
        <taxon>Saccharomycetales</taxon>
        <taxon>Saccharomycetaceae</taxon>
        <taxon>Kluyveromyces</taxon>
    </lineage>
</organism>
<name>A0A0A8L7J9_9SACH</name>
<reference evidence="1 2" key="1">
    <citation type="submission" date="2014-03" db="EMBL/GenBank/DDBJ databases">
        <title>The genome of Kluyveromyces dobzhanskii.</title>
        <authorList>
            <person name="Nystedt B."/>
            <person name="Astrom S."/>
        </authorList>
    </citation>
    <scope>NUCLEOTIDE SEQUENCE [LARGE SCALE GENOMIC DNA]</scope>
    <source>
        <strain evidence="1 2">CBS 2104</strain>
    </source>
</reference>
<proteinExistence type="predicted"/>
<dbReference type="Proteomes" id="UP000031516">
    <property type="component" value="Unassembled WGS sequence"/>
</dbReference>
<gene>
    <name evidence="1" type="ORF">KLDO_g2483B</name>
</gene>
<dbReference type="AlphaFoldDB" id="A0A0A8L7J9"/>
<dbReference type="EMBL" id="CCBQ010000037">
    <property type="protein sequence ID" value="CDO94206.1"/>
    <property type="molecule type" value="Genomic_DNA"/>
</dbReference>
<evidence type="ECO:0000313" key="1">
    <source>
        <dbReference type="EMBL" id="CDO94206.1"/>
    </source>
</evidence>
<protein>
    <submittedName>
        <fullName evidence="1">WGS project CCBQ000000000 data, contig 00106</fullName>
    </submittedName>
</protein>
<keyword evidence="2" id="KW-1185">Reference proteome</keyword>
<comment type="caution">
    <text evidence="1">The sequence shown here is derived from an EMBL/GenBank/DDBJ whole genome shotgun (WGS) entry which is preliminary data.</text>
</comment>
<sequence length="85" mass="9712">MSEYIRQYVLDKLLSRIEEGSTRQLEEPSEAESTLFGCLFTDLVGKLIEEAKLQAEKDGTRTISVGNLREARDIILESSFETEKR</sequence>